<feature type="non-terminal residue" evidence="2">
    <location>
        <position position="1"/>
    </location>
</feature>
<organism evidence="2">
    <name type="scientific">Tetraselmis sp. GSL018</name>
    <dbReference type="NCBI Taxonomy" id="582737"/>
    <lineage>
        <taxon>Eukaryota</taxon>
        <taxon>Viridiplantae</taxon>
        <taxon>Chlorophyta</taxon>
        <taxon>core chlorophytes</taxon>
        <taxon>Chlorodendrophyceae</taxon>
        <taxon>Chlorodendrales</taxon>
        <taxon>Chlorodendraceae</taxon>
        <taxon>Tetraselmis</taxon>
    </lineage>
</organism>
<protein>
    <submittedName>
        <fullName evidence="2">Uncharacterized protein</fullName>
    </submittedName>
</protein>
<name>A0A061QZH4_9CHLO</name>
<sequence>SAQLSLLLPTIMCARPKLGILLGRGHRSLGSPSRGVKGARKGAVGGGAKRNASDQRRSPAAKRMMIA</sequence>
<accession>A0A061QZH4</accession>
<gene>
    <name evidence="2" type="ORF">TSPGSL018_20027</name>
</gene>
<evidence type="ECO:0000313" key="2">
    <source>
        <dbReference type="EMBL" id="JAC63681.1"/>
    </source>
</evidence>
<evidence type="ECO:0000256" key="1">
    <source>
        <dbReference type="SAM" id="MobiDB-lite"/>
    </source>
</evidence>
<proteinExistence type="predicted"/>
<feature type="non-terminal residue" evidence="2">
    <location>
        <position position="67"/>
    </location>
</feature>
<feature type="region of interest" description="Disordered" evidence="1">
    <location>
        <begin position="24"/>
        <end position="67"/>
    </location>
</feature>
<dbReference type="AlphaFoldDB" id="A0A061QZH4"/>
<dbReference type="EMBL" id="GBEZ01023189">
    <property type="protein sequence ID" value="JAC63681.1"/>
    <property type="molecule type" value="Transcribed_RNA"/>
</dbReference>
<reference evidence="2" key="1">
    <citation type="submission" date="2014-05" db="EMBL/GenBank/DDBJ databases">
        <title>The transcriptome of the halophilic microalga Tetraselmis sp. GSL018 isolated from the Great Salt Lake, Utah.</title>
        <authorList>
            <person name="Jinkerson R.E."/>
            <person name="D'Adamo S."/>
            <person name="Posewitz M.C."/>
        </authorList>
    </citation>
    <scope>NUCLEOTIDE SEQUENCE</scope>
    <source>
        <strain evidence="2">GSL018</strain>
    </source>
</reference>